<dbReference type="Gene3D" id="3.30.505.10">
    <property type="entry name" value="SH2 domain"/>
    <property type="match status" value="1"/>
</dbReference>
<feature type="compositionally biased region" description="Pro residues" evidence="2">
    <location>
        <begin position="342"/>
        <end position="355"/>
    </location>
</feature>
<feature type="compositionally biased region" description="Basic residues" evidence="2">
    <location>
        <begin position="358"/>
        <end position="367"/>
    </location>
</feature>
<accession>A0A9N7ZA56</accession>
<protein>
    <recommendedName>
        <fullName evidence="3">SH2 domain-containing protein</fullName>
    </recommendedName>
</protein>
<dbReference type="PANTHER" id="PTHR15832:SF2">
    <property type="entry name" value="SH2 DOMAIN-CONTAINING PROTEIN"/>
    <property type="match status" value="1"/>
</dbReference>
<feature type="region of interest" description="Disordered" evidence="2">
    <location>
        <begin position="570"/>
        <end position="609"/>
    </location>
</feature>
<feature type="region of interest" description="Disordered" evidence="2">
    <location>
        <begin position="55"/>
        <end position="77"/>
    </location>
</feature>
<feature type="compositionally biased region" description="Polar residues" evidence="2">
    <location>
        <begin position="376"/>
        <end position="427"/>
    </location>
</feature>
<dbReference type="Proteomes" id="UP001153269">
    <property type="component" value="Unassembled WGS sequence"/>
</dbReference>
<dbReference type="InterPro" id="IPR000980">
    <property type="entry name" value="SH2"/>
</dbReference>
<feature type="compositionally biased region" description="Basic and acidic residues" evidence="2">
    <location>
        <begin position="28"/>
        <end position="42"/>
    </location>
</feature>
<dbReference type="InterPro" id="IPR036860">
    <property type="entry name" value="SH2_dom_sf"/>
</dbReference>
<feature type="compositionally biased region" description="Low complexity" evidence="2">
    <location>
        <begin position="462"/>
        <end position="482"/>
    </location>
</feature>
<feature type="compositionally biased region" description="Polar residues" evidence="2">
    <location>
        <begin position="248"/>
        <end position="257"/>
    </location>
</feature>
<evidence type="ECO:0000313" key="5">
    <source>
        <dbReference type="Proteomes" id="UP001153269"/>
    </source>
</evidence>
<name>A0A9N7ZA56_PLEPL</name>
<evidence type="ECO:0000259" key="3">
    <source>
        <dbReference type="PROSITE" id="PS50001"/>
    </source>
</evidence>
<keyword evidence="5" id="KW-1185">Reference proteome</keyword>
<feature type="compositionally biased region" description="Basic and acidic residues" evidence="2">
    <location>
        <begin position="578"/>
        <end position="596"/>
    </location>
</feature>
<evidence type="ECO:0000256" key="2">
    <source>
        <dbReference type="SAM" id="MobiDB-lite"/>
    </source>
</evidence>
<dbReference type="SMART" id="SM00252">
    <property type="entry name" value="SH2"/>
    <property type="match status" value="1"/>
</dbReference>
<dbReference type="Pfam" id="PF00017">
    <property type="entry name" value="SH2"/>
    <property type="match status" value="1"/>
</dbReference>
<gene>
    <name evidence="4" type="ORF">PLEPLA_LOCUS48792</name>
</gene>
<comment type="caution">
    <text evidence="4">The sequence shown here is derived from an EMBL/GenBank/DDBJ whole genome shotgun (WGS) entry which is preliminary data.</text>
</comment>
<feature type="compositionally biased region" description="Polar residues" evidence="2">
    <location>
        <begin position="638"/>
        <end position="648"/>
    </location>
</feature>
<feature type="compositionally biased region" description="Acidic residues" evidence="2">
    <location>
        <begin position="597"/>
        <end position="608"/>
    </location>
</feature>
<feature type="compositionally biased region" description="Low complexity" evidence="2">
    <location>
        <begin position="489"/>
        <end position="509"/>
    </location>
</feature>
<reference evidence="4" key="1">
    <citation type="submission" date="2020-03" db="EMBL/GenBank/DDBJ databases">
        <authorList>
            <person name="Weist P."/>
        </authorList>
    </citation>
    <scope>NUCLEOTIDE SEQUENCE</scope>
</reference>
<feature type="region of interest" description="Disordered" evidence="2">
    <location>
        <begin position="337"/>
        <end position="550"/>
    </location>
</feature>
<sequence>MFSTGEVRRGGGGGGGGEVGGGGARRRKQDDSRPVDSRELEEKLTFHLMAQQEEPLYDFPEPSQSTERPFQGHQRGQGSLRSVSVLDRLLLTVPVWLQLSINPATALHILQREPPGTFLVRKSRTSQRNVLCVRLVDDSVPSFVRQFGIREEQSTLCLETSAISFPDLPRLISFYCVSRDVLPFPLELPEAIAKATSHKELESISHMGIEFWSSQLNVRGPRDAPKPQKDKEKKPDSVTPAPPAAPPQTRSEGTSQPDSDHQPKAAPEPDAATSQSAPNPTLFHEFCPITTRSPGELDYGTGLGALCFINPLFLQYQNVLSRRQLLKRSLKIRISTETSTMLPPPLAPPPPPPLMPKTKGRCKAQKKKQVDGGAQLSGNLSQGGNLSQATTQGDPTAQDTSETLTQTQEGPTGAQTQLPSASPLSQPEEQEPGQTRARIEGAEAAQLPTVIDHLQEDSDYMQPSPIISFSQPPSLSPYLSPYMAPPLFPKSSLSHSPRSSPGISPSLSPYQSPSMSPKAPFGLSPYDSPCASPSLSPYQSPSLSPKTAFPLSPFTASPFSQLAEQVYHIPSATALRPDQQRSEPDAGEKGEVTDGNKEEEDETNEEVEGLVLQMNAAFLNDTDSCSSFSSLEGAAETPTCSLHDSVNL</sequence>
<evidence type="ECO:0000313" key="4">
    <source>
        <dbReference type="EMBL" id="CAB1460918.1"/>
    </source>
</evidence>
<evidence type="ECO:0000256" key="1">
    <source>
        <dbReference type="PROSITE-ProRule" id="PRU00191"/>
    </source>
</evidence>
<feature type="compositionally biased region" description="Gly residues" evidence="2">
    <location>
        <begin position="10"/>
        <end position="23"/>
    </location>
</feature>
<feature type="compositionally biased region" description="Low complexity" evidence="2">
    <location>
        <begin position="532"/>
        <end position="545"/>
    </location>
</feature>
<dbReference type="PANTHER" id="PTHR15832">
    <property type="entry name" value="SHC (SRC HOMOLOGY DOMAIN C-TERMINAL) ADAPTOR HOMOLOG"/>
    <property type="match status" value="1"/>
</dbReference>
<dbReference type="AlphaFoldDB" id="A0A9N7ZA56"/>
<keyword evidence="1" id="KW-0727">SH2 domain</keyword>
<feature type="compositionally biased region" description="Basic and acidic residues" evidence="2">
    <location>
        <begin position="220"/>
        <end position="236"/>
    </location>
</feature>
<dbReference type="PROSITE" id="PS50001">
    <property type="entry name" value="SH2"/>
    <property type="match status" value="1"/>
</dbReference>
<dbReference type="SUPFAM" id="SSF55550">
    <property type="entry name" value="SH2 domain"/>
    <property type="match status" value="1"/>
</dbReference>
<feature type="region of interest" description="Disordered" evidence="2">
    <location>
        <begin position="626"/>
        <end position="648"/>
    </location>
</feature>
<organism evidence="4 5">
    <name type="scientific">Pleuronectes platessa</name>
    <name type="common">European plaice</name>
    <dbReference type="NCBI Taxonomy" id="8262"/>
    <lineage>
        <taxon>Eukaryota</taxon>
        <taxon>Metazoa</taxon>
        <taxon>Chordata</taxon>
        <taxon>Craniata</taxon>
        <taxon>Vertebrata</taxon>
        <taxon>Euteleostomi</taxon>
        <taxon>Actinopterygii</taxon>
        <taxon>Neopterygii</taxon>
        <taxon>Teleostei</taxon>
        <taxon>Neoteleostei</taxon>
        <taxon>Acanthomorphata</taxon>
        <taxon>Carangaria</taxon>
        <taxon>Pleuronectiformes</taxon>
        <taxon>Pleuronectoidei</taxon>
        <taxon>Pleuronectidae</taxon>
        <taxon>Pleuronectes</taxon>
    </lineage>
</organism>
<feature type="region of interest" description="Disordered" evidence="2">
    <location>
        <begin position="215"/>
        <end position="287"/>
    </location>
</feature>
<proteinExistence type="predicted"/>
<feature type="region of interest" description="Disordered" evidence="2">
    <location>
        <begin position="1"/>
        <end position="42"/>
    </location>
</feature>
<feature type="domain" description="SH2" evidence="3">
    <location>
        <begin position="96"/>
        <end position="190"/>
    </location>
</feature>
<dbReference type="EMBL" id="CADEAL010004500">
    <property type="protein sequence ID" value="CAB1460918.1"/>
    <property type="molecule type" value="Genomic_DNA"/>
</dbReference>